<dbReference type="PATRIC" id="fig|1121338.3.peg.1368"/>
<keyword evidence="1" id="KW-0472">Membrane</keyword>
<feature type="transmembrane region" description="Helical" evidence="1">
    <location>
        <begin position="6"/>
        <end position="27"/>
    </location>
</feature>
<dbReference type="Proteomes" id="UP000075531">
    <property type="component" value="Unassembled WGS sequence"/>
</dbReference>
<dbReference type="EMBL" id="LTBA01000011">
    <property type="protein sequence ID" value="KYH34735.1"/>
    <property type="molecule type" value="Genomic_DNA"/>
</dbReference>
<keyword evidence="1" id="KW-1133">Transmembrane helix</keyword>
<reference evidence="2 3" key="1">
    <citation type="submission" date="2016-02" db="EMBL/GenBank/DDBJ databases">
        <title>Genome sequence of Clostridium tepidiprofundi DSM 19306.</title>
        <authorList>
            <person name="Poehlein A."/>
            <person name="Daniel R."/>
        </authorList>
    </citation>
    <scope>NUCLEOTIDE SEQUENCE [LARGE SCALE GENOMIC DNA]</scope>
    <source>
        <strain evidence="2 3">DSM 19306</strain>
    </source>
</reference>
<keyword evidence="1" id="KW-0812">Transmembrane</keyword>
<evidence type="ECO:0000256" key="1">
    <source>
        <dbReference type="SAM" id="Phobius"/>
    </source>
</evidence>
<accession>A0A151B4A3</accession>
<protein>
    <submittedName>
        <fullName evidence="2">YtxH-like protein</fullName>
    </submittedName>
</protein>
<dbReference type="AlphaFoldDB" id="A0A151B4A3"/>
<keyword evidence="3" id="KW-1185">Reference proteome</keyword>
<proteinExistence type="predicted"/>
<evidence type="ECO:0000313" key="2">
    <source>
        <dbReference type="EMBL" id="KYH34735.1"/>
    </source>
</evidence>
<dbReference type="RefSeq" id="WP_084364719.1">
    <property type="nucleotide sequence ID" value="NZ_LTBA01000011.1"/>
</dbReference>
<gene>
    <name evidence="2" type="ORF">CLTEP_13320</name>
</gene>
<name>A0A151B4A3_9CLOT</name>
<dbReference type="STRING" id="1121338.CLTEP_13320"/>
<comment type="caution">
    <text evidence="2">The sequence shown here is derived from an EMBL/GenBank/DDBJ whole genome shotgun (WGS) entry which is preliminary data.</text>
</comment>
<organism evidence="2 3">
    <name type="scientific">Clostridium tepidiprofundi DSM 19306</name>
    <dbReference type="NCBI Taxonomy" id="1121338"/>
    <lineage>
        <taxon>Bacteria</taxon>
        <taxon>Bacillati</taxon>
        <taxon>Bacillota</taxon>
        <taxon>Clostridia</taxon>
        <taxon>Eubacteriales</taxon>
        <taxon>Clostridiaceae</taxon>
        <taxon>Clostridium</taxon>
    </lineage>
</organism>
<dbReference type="OrthoDB" id="1934488at2"/>
<sequence length="58" mass="6721">MRARYLKGVTTGIMIGFTAGMMLIPQADRSTRRKMKKSARVVRNTAEDVYDYMKHIVR</sequence>
<evidence type="ECO:0000313" key="3">
    <source>
        <dbReference type="Proteomes" id="UP000075531"/>
    </source>
</evidence>